<sequence>MSILRIIYKKEGKASFISSNYIGKIFERAIRRLGIPLIFSQGYTRKLKISLGPPLAVGVIGMNEVIDVHTADSEISVIEIRKKLNGFLPEGLAAMECRYLRQDEKSPPEIKVARYTVRVTDCITSAIPDNWQVLSQKDDTADIVIPLDKFKHKDLFSCFGTENVIKRVLIF</sequence>
<gene>
    <name evidence="2" type="ORF">BWX89_00349</name>
</gene>
<proteinExistence type="predicted"/>
<dbReference type="NCBIfam" id="TIGR03936">
    <property type="entry name" value="sam_1_link_chp"/>
    <property type="match status" value="1"/>
</dbReference>
<name>A0A1V6CDA2_UNCT6</name>
<dbReference type="EMBL" id="MWDQ01000027">
    <property type="protein sequence ID" value="OQB74860.1"/>
    <property type="molecule type" value="Genomic_DNA"/>
</dbReference>
<protein>
    <recommendedName>
        <fullName evidence="1">DUF2344 domain-containing protein</fullName>
    </recommendedName>
</protein>
<reference evidence="2" key="1">
    <citation type="submission" date="2017-02" db="EMBL/GenBank/DDBJ databases">
        <title>Delving into the versatile metabolic prowess of the omnipresent phylum Bacteroidetes.</title>
        <authorList>
            <person name="Nobu M.K."/>
            <person name="Mei R."/>
            <person name="Narihiro T."/>
            <person name="Kuroda K."/>
            <person name="Liu W.-T."/>
        </authorList>
    </citation>
    <scope>NUCLEOTIDE SEQUENCE</scope>
    <source>
        <strain evidence="2">ADurb.Bin131</strain>
    </source>
</reference>
<dbReference type="InterPro" id="IPR018768">
    <property type="entry name" value="DUF2344"/>
</dbReference>
<accession>A0A1V6CDA2</accession>
<dbReference type="Pfam" id="PF10105">
    <property type="entry name" value="DUF2344"/>
    <property type="match status" value="1"/>
</dbReference>
<evidence type="ECO:0000259" key="1">
    <source>
        <dbReference type="Pfam" id="PF10105"/>
    </source>
</evidence>
<evidence type="ECO:0000313" key="2">
    <source>
        <dbReference type="EMBL" id="OQB74860.1"/>
    </source>
</evidence>
<feature type="domain" description="DUF2344" evidence="1">
    <location>
        <begin position="4"/>
        <end position="137"/>
    </location>
</feature>
<organism evidence="2">
    <name type="scientific">candidate division TA06 bacterium ADurb.Bin131</name>
    <dbReference type="NCBI Taxonomy" id="1852827"/>
    <lineage>
        <taxon>Bacteria</taxon>
        <taxon>Bacteria division TA06</taxon>
    </lineage>
</organism>
<dbReference type="AlphaFoldDB" id="A0A1V6CDA2"/>
<dbReference type="Proteomes" id="UP000485562">
    <property type="component" value="Unassembled WGS sequence"/>
</dbReference>
<comment type="caution">
    <text evidence="2">The sequence shown here is derived from an EMBL/GenBank/DDBJ whole genome shotgun (WGS) entry which is preliminary data.</text>
</comment>